<keyword evidence="10 12" id="KW-0830">Ubiquinone</keyword>
<keyword evidence="11 12" id="KW-0472">Membrane</keyword>
<dbReference type="RefSeq" id="WP_068387470.1">
    <property type="nucleotide sequence ID" value="NZ_LSZO01000044.1"/>
</dbReference>
<evidence type="ECO:0000256" key="6">
    <source>
        <dbReference type="ARBA" id="ARBA00022719"/>
    </source>
</evidence>
<dbReference type="PANTHER" id="PTHR11058:SF21">
    <property type="entry name" value="NADH-QUINONE OXIDOREDUCTASE SUBUNIT A"/>
    <property type="match status" value="1"/>
</dbReference>
<proteinExistence type="inferred from homology"/>
<dbReference type="OrthoDB" id="9791970at2"/>
<evidence type="ECO:0000256" key="10">
    <source>
        <dbReference type="ARBA" id="ARBA00023075"/>
    </source>
</evidence>
<keyword evidence="6 12" id="KW-0874">Quinone</keyword>
<evidence type="ECO:0000256" key="7">
    <source>
        <dbReference type="ARBA" id="ARBA00022967"/>
    </source>
</evidence>
<feature type="transmembrane region" description="Helical" evidence="12">
    <location>
        <begin position="12"/>
        <end position="36"/>
    </location>
</feature>
<dbReference type="InterPro" id="IPR000440">
    <property type="entry name" value="NADH_UbQ/plastoQ_OxRdtase_su3"/>
</dbReference>
<dbReference type="Proteomes" id="UP000072660">
    <property type="component" value="Unassembled WGS sequence"/>
</dbReference>
<evidence type="ECO:0000256" key="3">
    <source>
        <dbReference type="ARBA" id="ARBA00022448"/>
    </source>
</evidence>
<evidence type="ECO:0000256" key="12">
    <source>
        <dbReference type="HAMAP-Rule" id="MF_01394"/>
    </source>
</evidence>
<dbReference type="GO" id="GO:0005886">
    <property type="term" value="C:plasma membrane"/>
    <property type="evidence" value="ECO:0007669"/>
    <property type="project" value="UniProtKB-SubCell"/>
</dbReference>
<organism evidence="14 15">
    <name type="scientific">Ventosimonas gracilis</name>
    <dbReference type="NCBI Taxonomy" id="1680762"/>
    <lineage>
        <taxon>Bacteria</taxon>
        <taxon>Pseudomonadati</taxon>
        <taxon>Pseudomonadota</taxon>
        <taxon>Gammaproteobacteria</taxon>
        <taxon>Pseudomonadales</taxon>
        <taxon>Ventosimonadaceae</taxon>
        <taxon>Ventosimonas</taxon>
    </lineage>
</organism>
<keyword evidence="3 12" id="KW-0813">Transport</keyword>
<keyword evidence="15" id="KW-1185">Reference proteome</keyword>
<dbReference type="Gene3D" id="1.20.58.1610">
    <property type="entry name" value="NADH:ubiquinone/plastoquinone oxidoreductase, chain 3"/>
    <property type="match status" value="1"/>
</dbReference>
<dbReference type="PANTHER" id="PTHR11058">
    <property type="entry name" value="NADH-UBIQUINONE OXIDOREDUCTASE CHAIN 3"/>
    <property type="match status" value="1"/>
</dbReference>
<reference evidence="14 15" key="1">
    <citation type="submission" date="2016-02" db="EMBL/GenBank/DDBJ databases">
        <authorList>
            <person name="Wen L."/>
            <person name="He K."/>
            <person name="Yang H."/>
        </authorList>
    </citation>
    <scope>NUCLEOTIDE SEQUENCE [LARGE SCALE GENOMIC DNA]</scope>
    <source>
        <strain evidence="14 15">CV58</strain>
    </source>
</reference>
<evidence type="ECO:0000313" key="15">
    <source>
        <dbReference type="Proteomes" id="UP000072660"/>
    </source>
</evidence>
<name>A0A139SWU9_9GAMM</name>
<evidence type="ECO:0000256" key="9">
    <source>
        <dbReference type="ARBA" id="ARBA00023027"/>
    </source>
</evidence>
<evidence type="ECO:0000256" key="1">
    <source>
        <dbReference type="ARBA" id="ARBA00004141"/>
    </source>
</evidence>
<feature type="transmembrane region" description="Helical" evidence="12">
    <location>
        <begin position="67"/>
        <end position="88"/>
    </location>
</feature>
<evidence type="ECO:0000256" key="4">
    <source>
        <dbReference type="ARBA" id="ARBA00022475"/>
    </source>
</evidence>
<keyword evidence="7 12" id="KW-1278">Translocase</keyword>
<evidence type="ECO:0000313" key="14">
    <source>
        <dbReference type="EMBL" id="KXU39095.1"/>
    </source>
</evidence>
<comment type="subcellular location">
    <subcellularLocation>
        <location evidence="12 13">Cell membrane</location>
        <topology evidence="12 13">Multi-pass membrane protein</topology>
    </subcellularLocation>
    <subcellularLocation>
        <location evidence="1">Membrane</location>
        <topology evidence="1">Multi-pass membrane protein</topology>
    </subcellularLocation>
</comment>
<keyword evidence="4 12" id="KW-1003">Cell membrane</keyword>
<feature type="transmembrane region" description="Helical" evidence="12">
    <location>
        <begin position="100"/>
        <end position="125"/>
    </location>
</feature>
<dbReference type="HAMAP" id="MF_01394">
    <property type="entry name" value="NDH1_NuoA"/>
    <property type="match status" value="1"/>
</dbReference>
<protein>
    <recommendedName>
        <fullName evidence="12">NADH-quinone oxidoreductase subunit A</fullName>
        <ecNumber evidence="12">7.1.1.-</ecNumber>
    </recommendedName>
    <alternativeName>
        <fullName evidence="12">NADH dehydrogenase I subunit A</fullName>
    </alternativeName>
    <alternativeName>
        <fullName evidence="12">NDH-1 subunit A</fullName>
    </alternativeName>
    <alternativeName>
        <fullName evidence="12">NUO1</fullName>
    </alternativeName>
</protein>
<evidence type="ECO:0000256" key="11">
    <source>
        <dbReference type="ARBA" id="ARBA00023136"/>
    </source>
</evidence>
<dbReference type="EMBL" id="LSZO01000044">
    <property type="protein sequence ID" value="KXU39095.1"/>
    <property type="molecule type" value="Genomic_DNA"/>
</dbReference>
<comment type="function">
    <text evidence="12">NDH-1 shuttles electrons from NADH, via FMN and iron-sulfur (Fe-S) centers, to quinones in the respiratory chain. The immediate electron acceptor for the enzyme in this species is believed to be ubiquinone. Couples the redox reaction to proton translocation (for every two electrons transferred, four hydrogen ions are translocated across the cytoplasmic membrane), and thus conserves the redox energy in a proton gradient.</text>
</comment>
<sequence length="138" mass="14798">MSSATAATLSHNIAFTIFVLGVFGLCAFMLGVSSLLGSRAVGRSKHEPFESGMLPVGSARLRFSAKFYLVAMLFVIFDVEVLFLYAWAVSARESGWFGLGGAAIFITILFAGLVYEGAIGALDWAPMARKKAKARHAQ</sequence>
<comment type="subunit">
    <text evidence="12">NDH-1 is composed of 14 different subunits. Subunits NuoA, H, J, K, L, M, N constitute the membrane sector of the complex.</text>
</comment>
<dbReference type="GO" id="GO:0050136">
    <property type="term" value="F:NADH dehydrogenase (quinone) (non-electrogenic) activity"/>
    <property type="evidence" value="ECO:0007669"/>
    <property type="project" value="UniProtKB-UniRule"/>
</dbReference>
<accession>A0A139SWU9</accession>
<dbReference type="GO" id="GO:0008137">
    <property type="term" value="F:NADH dehydrogenase (ubiquinone) activity"/>
    <property type="evidence" value="ECO:0007669"/>
    <property type="project" value="InterPro"/>
</dbReference>
<evidence type="ECO:0000256" key="5">
    <source>
        <dbReference type="ARBA" id="ARBA00022692"/>
    </source>
</evidence>
<evidence type="ECO:0000256" key="13">
    <source>
        <dbReference type="RuleBase" id="RU003639"/>
    </source>
</evidence>
<keyword evidence="9 12" id="KW-0520">NAD</keyword>
<keyword evidence="5 12" id="KW-0812">Transmembrane</keyword>
<comment type="caution">
    <text evidence="14">The sequence shown here is derived from an EMBL/GenBank/DDBJ whole genome shotgun (WGS) entry which is preliminary data.</text>
</comment>
<keyword evidence="8 12" id="KW-1133">Transmembrane helix</keyword>
<gene>
    <name evidence="12" type="primary">nuoA</name>
    <name evidence="14" type="ORF">AXE65_10305</name>
</gene>
<comment type="similarity">
    <text evidence="2 12 13">Belongs to the complex I subunit 3 family.</text>
</comment>
<evidence type="ECO:0000256" key="2">
    <source>
        <dbReference type="ARBA" id="ARBA00008472"/>
    </source>
</evidence>
<dbReference type="GO" id="GO:0030964">
    <property type="term" value="C:NADH dehydrogenase complex"/>
    <property type="evidence" value="ECO:0007669"/>
    <property type="project" value="TreeGrafter"/>
</dbReference>
<dbReference type="AlphaFoldDB" id="A0A139SWU9"/>
<dbReference type="EC" id="7.1.1.-" evidence="12"/>
<comment type="catalytic activity">
    <reaction evidence="12 13">
        <text>a quinone + NADH + 5 H(+)(in) = a quinol + NAD(+) + 4 H(+)(out)</text>
        <dbReference type="Rhea" id="RHEA:57888"/>
        <dbReference type="ChEBI" id="CHEBI:15378"/>
        <dbReference type="ChEBI" id="CHEBI:24646"/>
        <dbReference type="ChEBI" id="CHEBI:57540"/>
        <dbReference type="ChEBI" id="CHEBI:57945"/>
        <dbReference type="ChEBI" id="CHEBI:132124"/>
    </reaction>
</comment>
<dbReference type="GO" id="GO:0048038">
    <property type="term" value="F:quinone binding"/>
    <property type="evidence" value="ECO:0007669"/>
    <property type="project" value="UniProtKB-KW"/>
</dbReference>
<evidence type="ECO:0000256" key="8">
    <source>
        <dbReference type="ARBA" id="ARBA00022989"/>
    </source>
</evidence>
<dbReference type="InterPro" id="IPR023043">
    <property type="entry name" value="NAD(P)H_OxRDtase_bac/plastid"/>
</dbReference>
<dbReference type="InterPro" id="IPR038430">
    <property type="entry name" value="NDAH_ubi_oxred_su3_sf"/>
</dbReference>
<dbReference type="Pfam" id="PF00507">
    <property type="entry name" value="Oxidored_q4"/>
    <property type="match status" value="1"/>
</dbReference>